<dbReference type="Pfam" id="PF17033">
    <property type="entry name" value="Peptidase_M99"/>
    <property type="match status" value="1"/>
</dbReference>
<reference evidence="3 4" key="1">
    <citation type="submission" date="2014-01" db="EMBL/GenBank/DDBJ databases">
        <title>Development of a Comparative Genomic Fingerprinting Assay for High Resolution Genotyping of Arcobacter butzleri.</title>
        <authorList>
            <person name="Webb A.L."/>
            <person name="Inglis G.D."/>
            <person name="Kruczkiewicz P."/>
            <person name="Selinger L.B."/>
            <person name="Taboada E.N."/>
        </authorList>
    </citation>
    <scope>NUCLEOTIDE SEQUENCE [LARGE SCALE GENOMIC DNA]</scope>
    <source>
        <strain evidence="3 4">L348</strain>
    </source>
</reference>
<dbReference type="Proteomes" id="UP000035514">
    <property type="component" value="Unassembled WGS sequence"/>
</dbReference>
<organism evidence="3 4">
    <name type="scientific">Aliarcobacter butzleri L348</name>
    <dbReference type="NCBI Taxonomy" id="1447256"/>
    <lineage>
        <taxon>Bacteria</taxon>
        <taxon>Pseudomonadati</taxon>
        <taxon>Campylobacterota</taxon>
        <taxon>Epsilonproteobacteria</taxon>
        <taxon>Campylobacterales</taxon>
        <taxon>Arcobacteraceae</taxon>
        <taxon>Aliarcobacter</taxon>
    </lineage>
</organism>
<gene>
    <name evidence="3" type="ORF">AA20_10425</name>
</gene>
<dbReference type="InterPro" id="IPR033397">
    <property type="entry name" value="Metallo_peptidase_C"/>
</dbReference>
<dbReference type="EMBL" id="JAIQ01000144">
    <property type="protein sequence ID" value="KLD97635.1"/>
    <property type="molecule type" value="Genomic_DNA"/>
</dbReference>
<feature type="domain" description="D,L-carboxypeptidase peptidase" evidence="1">
    <location>
        <begin position="21"/>
        <end position="259"/>
    </location>
</feature>
<dbReference type="SUPFAM" id="SSF53187">
    <property type="entry name" value="Zn-dependent exopeptidases"/>
    <property type="match status" value="1"/>
</dbReference>
<dbReference type="InterPro" id="IPR031489">
    <property type="entry name" value="Peptidase_M99"/>
</dbReference>
<evidence type="ECO:0000259" key="1">
    <source>
        <dbReference type="Pfam" id="PF17033"/>
    </source>
</evidence>
<accession>A0A0G9JU05</accession>
<dbReference type="RefSeq" id="WP_046997196.1">
    <property type="nucleotide sequence ID" value="NZ_JAIQ01000144.1"/>
</dbReference>
<dbReference type="PATRIC" id="fig|1447256.3.peg.2035"/>
<sequence>MKFIFVFLLLVINLFAVTNRDFSIYKKESQTPSHTLLIIGGIHGDEPGAYFAPAFFEKYYKITKGSVWVIPNINGDSIIANQRGIYNDMNRKFSVIEKDDPDYFIIERVKKIILDKKVDLILNLHDGHGFYRETHENAIFNPKAWGQATIIDQDKINGLDKFGDLDKIATQVKNNLNKDKLFQEFHSFGVKNTQTKFKDEQMQLSLTYFAITNNKPAFAIETSKNITDLTEKVIYQLKSIEEFMKIMDIEFQRDFDINNYEEVKKRLFDFGEVKINENIAFDLNDTRKILRFIPLKKENNEFKFENSLGATKIVDNKYEVYIGNINITNLFPQIFDVKEYKDSIKIEVDGKVINTKLGEVIDVKNSFKIVKNDFFRVNVIGFSKSGVDSEDDILLKKSDMVDSFSIDTNNKQYRVEFYKDNNFYGMITINFVD</sequence>
<evidence type="ECO:0000259" key="2">
    <source>
        <dbReference type="Pfam" id="PF17129"/>
    </source>
</evidence>
<evidence type="ECO:0008006" key="5">
    <source>
        <dbReference type="Google" id="ProtNLM"/>
    </source>
</evidence>
<proteinExistence type="predicted"/>
<feature type="domain" description="Metallo-carboxypeptidase C-terminal" evidence="2">
    <location>
        <begin position="342"/>
        <end position="432"/>
    </location>
</feature>
<dbReference type="AlphaFoldDB" id="A0A0G9JU05"/>
<dbReference type="Pfam" id="PF17129">
    <property type="entry name" value="Peptidase_M99_C"/>
    <property type="match status" value="1"/>
</dbReference>
<protein>
    <recommendedName>
        <fullName evidence="5">Deacylase</fullName>
    </recommendedName>
</protein>
<dbReference type="Gene3D" id="3.40.630.10">
    <property type="entry name" value="Zn peptidases"/>
    <property type="match status" value="1"/>
</dbReference>
<evidence type="ECO:0000313" key="4">
    <source>
        <dbReference type="Proteomes" id="UP000035514"/>
    </source>
</evidence>
<comment type="caution">
    <text evidence="3">The sequence shown here is derived from an EMBL/GenBank/DDBJ whole genome shotgun (WGS) entry which is preliminary data.</text>
</comment>
<name>A0A0G9JU05_9BACT</name>
<evidence type="ECO:0000313" key="3">
    <source>
        <dbReference type="EMBL" id="KLD97635.1"/>
    </source>
</evidence>